<accession>A0A5A7NY83</accession>
<organism evidence="1 2">
    <name type="scientific">Striga asiatica</name>
    <name type="common">Asiatic witchweed</name>
    <name type="synonym">Buchnera asiatica</name>
    <dbReference type="NCBI Taxonomy" id="4170"/>
    <lineage>
        <taxon>Eukaryota</taxon>
        <taxon>Viridiplantae</taxon>
        <taxon>Streptophyta</taxon>
        <taxon>Embryophyta</taxon>
        <taxon>Tracheophyta</taxon>
        <taxon>Spermatophyta</taxon>
        <taxon>Magnoliopsida</taxon>
        <taxon>eudicotyledons</taxon>
        <taxon>Gunneridae</taxon>
        <taxon>Pentapetalae</taxon>
        <taxon>asterids</taxon>
        <taxon>lamiids</taxon>
        <taxon>Lamiales</taxon>
        <taxon>Orobanchaceae</taxon>
        <taxon>Buchnereae</taxon>
        <taxon>Striga</taxon>
    </lineage>
</organism>
<keyword evidence="1" id="KW-0808">Transferase</keyword>
<keyword evidence="1" id="KW-0418">Kinase</keyword>
<comment type="caution">
    <text evidence="1">The sequence shown here is derived from an EMBL/GenBank/DDBJ whole genome shotgun (WGS) entry which is preliminary data.</text>
</comment>
<gene>
    <name evidence="1" type="ORF">STAS_01004</name>
</gene>
<dbReference type="OrthoDB" id="415696at2759"/>
<proteinExistence type="predicted"/>
<dbReference type="AlphaFoldDB" id="A0A5A7NY83"/>
<sequence>MKLNSKLKWSFCFQIEAQKQSLWIEDYISYLRIAHFPVKILGIRRIKSSTSGGYSNIHGVRNRSEEKVYPKKARERKICGEMREHLIHVLGGITPRSPEVQNHRDTLTDGVVKFRHGFHLLHRSSAGHSHTV</sequence>
<evidence type="ECO:0000313" key="1">
    <source>
        <dbReference type="EMBL" id="GER25424.1"/>
    </source>
</evidence>
<protein>
    <submittedName>
        <fullName evidence="1">Kinase interacting family protein</fullName>
    </submittedName>
</protein>
<dbReference type="GO" id="GO:0016301">
    <property type="term" value="F:kinase activity"/>
    <property type="evidence" value="ECO:0007669"/>
    <property type="project" value="UniProtKB-KW"/>
</dbReference>
<dbReference type="EMBL" id="BKCP01000003">
    <property type="protein sequence ID" value="GER25424.1"/>
    <property type="molecule type" value="Genomic_DNA"/>
</dbReference>
<name>A0A5A7NY83_STRAF</name>
<keyword evidence="2" id="KW-1185">Reference proteome</keyword>
<reference evidence="2" key="1">
    <citation type="journal article" date="2019" name="Curr. Biol.">
        <title>Genome Sequence of Striga asiatica Provides Insight into the Evolution of Plant Parasitism.</title>
        <authorList>
            <person name="Yoshida S."/>
            <person name="Kim S."/>
            <person name="Wafula E.K."/>
            <person name="Tanskanen J."/>
            <person name="Kim Y.M."/>
            <person name="Honaas L."/>
            <person name="Yang Z."/>
            <person name="Spallek T."/>
            <person name="Conn C.E."/>
            <person name="Ichihashi Y."/>
            <person name="Cheong K."/>
            <person name="Cui S."/>
            <person name="Der J.P."/>
            <person name="Gundlach H."/>
            <person name="Jiao Y."/>
            <person name="Hori C."/>
            <person name="Ishida J.K."/>
            <person name="Kasahara H."/>
            <person name="Kiba T."/>
            <person name="Kim M.S."/>
            <person name="Koo N."/>
            <person name="Laohavisit A."/>
            <person name="Lee Y.H."/>
            <person name="Lumba S."/>
            <person name="McCourt P."/>
            <person name="Mortimer J.C."/>
            <person name="Mutuku J.M."/>
            <person name="Nomura T."/>
            <person name="Sasaki-Sekimoto Y."/>
            <person name="Seto Y."/>
            <person name="Wang Y."/>
            <person name="Wakatake T."/>
            <person name="Sakakibara H."/>
            <person name="Demura T."/>
            <person name="Yamaguchi S."/>
            <person name="Yoneyama K."/>
            <person name="Manabe R.I."/>
            <person name="Nelson D.C."/>
            <person name="Schulman A.H."/>
            <person name="Timko M.P."/>
            <person name="dePamphilis C.W."/>
            <person name="Choi D."/>
            <person name="Shirasu K."/>
        </authorList>
    </citation>
    <scope>NUCLEOTIDE SEQUENCE [LARGE SCALE GENOMIC DNA]</scope>
    <source>
        <strain evidence="2">cv. UVA1</strain>
    </source>
</reference>
<dbReference type="Proteomes" id="UP000325081">
    <property type="component" value="Unassembled WGS sequence"/>
</dbReference>
<evidence type="ECO:0000313" key="2">
    <source>
        <dbReference type="Proteomes" id="UP000325081"/>
    </source>
</evidence>